<comment type="caution">
    <text evidence="2">The sequence shown here is derived from an EMBL/GenBank/DDBJ whole genome shotgun (WGS) entry which is preliminary data.</text>
</comment>
<keyword evidence="1" id="KW-0732">Signal</keyword>
<dbReference type="EMBL" id="JAMLJM010000001">
    <property type="protein sequence ID" value="MCL9808045.1"/>
    <property type="molecule type" value="Genomic_DNA"/>
</dbReference>
<reference evidence="2 3" key="1">
    <citation type="submission" date="2022-05" db="EMBL/GenBank/DDBJ databases">
        <title>Flavobacterium sp., isolated from activated sludge.</title>
        <authorList>
            <person name="Ran Q."/>
        </authorList>
    </citation>
    <scope>NUCLEOTIDE SEQUENCE [LARGE SCALE GENOMIC DNA]</scope>
    <source>
        <strain evidence="2 3">HXWNR70</strain>
    </source>
</reference>
<organism evidence="2 3">
    <name type="scientific">Flavobacterium luminosum</name>
    <dbReference type="NCBI Taxonomy" id="2949086"/>
    <lineage>
        <taxon>Bacteria</taxon>
        <taxon>Pseudomonadati</taxon>
        <taxon>Bacteroidota</taxon>
        <taxon>Flavobacteriia</taxon>
        <taxon>Flavobacteriales</taxon>
        <taxon>Flavobacteriaceae</taxon>
        <taxon>Flavobacterium</taxon>
    </lineage>
</organism>
<dbReference type="InterPro" id="IPR045950">
    <property type="entry name" value="DUF6370"/>
</dbReference>
<sequence>MKNTIGLFFILFSLPLFAQEKETNTKTQVVDASCGQCQFKMEGHGCDLAVKIDGNVYFVDGTNIDAHGDAHAEDGFCTTVRKAEVTGEIVEGRFKATTFKLIENKNKPKKN</sequence>
<accession>A0ABT0TKX7</accession>
<gene>
    <name evidence="2" type="ORF">NAT50_01595</name>
</gene>
<evidence type="ECO:0000256" key="1">
    <source>
        <dbReference type="SAM" id="SignalP"/>
    </source>
</evidence>
<feature type="chain" id="PRO_5046702495" evidence="1">
    <location>
        <begin position="19"/>
        <end position="111"/>
    </location>
</feature>
<dbReference type="Proteomes" id="UP001317191">
    <property type="component" value="Unassembled WGS sequence"/>
</dbReference>
<dbReference type="Pfam" id="PF19897">
    <property type="entry name" value="DUF6370"/>
    <property type="match status" value="1"/>
</dbReference>
<evidence type="ECO:0000313" key="3">
    <source>
        <dbReference type="Proteomes" id="UP001317191"/>
    </source>
</evidence>
<feature type="signal peptide" evidence="1">
    <location>
        <begin position="1"/>
        <end position="18"/>
    </location>
</feature>
<keyword evidence="3" id="KW-1185">Reference proteome</keyword>
<name>A0ABT0TKX7_9FLAO</name>
<evidence type="ECO:0000313" key="2">
    <source>
        <dbReference type="EMBL" id="MCL9808045.1"/>
    </source>
</evidence>
<proteinExistence type="predicted"/>
<protein>
    <submittedName>
        <fullName evidence="2">DUF6370 family protein</fullName>
    </submittedName>
</protein>
<dbReference type="RefSeq" id="WP_250590813.1">
    <property type="nucleotide sequence ID" value="NZ_JAMLJM010000001.1"/>
</dbReference>